<dbReference type="eggNOG" id="COG0644">
    <property type="taxonomic scope" value="Bacteria"/>
</dbReference>
<comment type="caution">
    <text evidence="1">The sequence shown here is derived from an EMBL/GenBank/DDBJ whole genome shotgun (WGS) entry which is preliminary data.</text>
</comment>
<proteinExistence type="predicted"/>
<evidence type="ECO:0000313" key="1">
    <source>
        <dbReference type="EMBL" id="EKX90608.1"/>
    </source>
</evidence>
<dbReference type="PANTHER" id="PTHR39757:SF5">
    <property type="entry name" value="OS02G0190600 PROTEIN"/>
    <property type="match status" value="1"/>
</dbReference>
<name>L1MH50_9CORY</name>
<dbReference type="HOGENOM" id="CLU_032956_1_1_11"/>
<dbReference type="Proteomes" id="UP000010445">
    <property type="component" value="Unassembled WGS sequence"/>
</dbReference>
<sequence length="341" mass="37342">MDVDLIVVGLGPAGAALAYRAATHYGWRVLGIDPTTSWDKTLGVWVSDIPTWLAHLPVIRSTPAAHALSRHNLGQEYAVIDTAAWRAALVTFPTLCTNATIIDSHTVTAQGTTYRARWVVDARGPLPNPSLPVQQALGTFVDAPSTDATWMDLRPISEDYPPTFLYTVPTPHGMLHEETILITAAPVAWGELESRLCARGVTACRRTEHVLFSLGSAPYQGPAIPFGARAGFINPVTGYSIGTALRLADATLDALSTHRPLPWHSIGFRCDQWLLRRAQTVLLSLTATEQCTFLELLFQLSPAQQRRFLQLGCWRGSVAAMIRMFRAASPALKRRCLRIIA</sequence>
<dbReference type="STRING" id="1035195.HMPREF9997_01103"/>
<dbReference type="RefSeq" id="WP_006063341.1">
    <property type="nucleotide sequence ID" value="NZ_KB290831.1"/>
</dbReference>
<protein>
    <submittedName>
        <fullName evidence="1">Lycopene cyclase family protein</fullName>
    </submittedName>
</protein>
<organism evidence="1 2">
    <name type="scientific">Corynebacterium durum F0235</name>
    <dbReference type="NCBI Taxonomy" id="1035195"/>
    <lineage>
        <taxon>Bacteria</taxon>
        <taxon>Bacillati</taxon>
        <taxon>Actinomycetota</taxon>
        <taxon>Actinomycetes</taxon>
        <taxon>Mycobacteriales</taxon>
        <taxon>Corynebacteriaceae</taxon>
        <taxon>Corynebacterium</taxon>
    </lineage>
</organism>
<dbReference type="PANTHER" id="PTHR39757">
    <property type="match status" value="1"/>
</dbReference>
<dbReference type="SUPFAM" id="SSF51905">
    <property type="entry name" value="FAD/NAD(P)-binding domain"/>
    <property type="match status" value="1"/>
</dbReference>
<dbReference type="OrthoDB" id="537501at2"/>
<dbReference type="Pfam" id="PF05834">
    <property type="entry name" value="Lycopene_cycl"/>
    <property type="match status" value="1"/>
</dbReference>
<dbReference type="InterPro" id="IPR036188">
    <property type="entry name" value="FAD/NAD-bd_sf"/>
</dbReference>
<keyword evidence="2" id="KW-1185">Reference proteome</keyword>
<dbReference type="Gene3D" id="3.50.50.60">
    <property type="entry name" value="FAD/NAD(P)-binding domain"/>
    <property type="match status" value="1"/>
</dbReference>
<dbReference type="EMBL" id="AMEM01000017">
    <property type="protein sequence ID" value="EKX90608.1"/>
    <property type="molecule type" value="Genomic_DNA"/>
</dbReference>
<accession>L1MH50</accession>
<evidence type="ECO:0000313" key="2">
    <source>
        <dbReference type="Proteomes" id="UP000010445"/>
    </source>
</evidence>
<dbReference type="PATRIC" id="fig|1035195.3.peg.986"/>
<gene>
    <name evidence="1" type="ORF">HMPREF9997_01103</name>
</gene>
<dbReference type="AlphaFoldDB" id="L1MH50"/>
<reference evidence="1 2" key="1">
    <citation type="submission" date="2012-05" db="EMBL/GenBank/DDBJ databases">
        <authorList>
            <person name="Weinstock G."/>
            <person name="Sodergren E."/>
            <person name="Lobos E.A."/>
            <person name="Fulton L."/>
            <person name="Fulton R."/>
            <person name="Courtney L."/>
            <person name="Fronick C."/>
            <person name="O'Laughlin M."/>
            <person name="Godfrey J."/>
            <person name="Wilson R.M."/>
            <person name="Miner T."/>
            <person name="Farmer C."/>
            <person name="Delehaunty K."/>
            <person name="Cordes M."/>
            <person name="Minx P."/>
            <person name="Tomlinson C."/>
            <person name="Chen J."/>
            <person name="Wollam A."/>
            <person name="Pepin K.H."/>
            <person name="Bhonagiri V."/>
            <person name="Zhang X."/>
            <person name="Suruliraj S."/>
            <person name="Warren W."/>
            <person name="Mitreva M."/>
            <person name="Mardis E.R."/>
            <person name="Wilson R.K."/>
        </authorList>
    </citation>
    <scope>NUCLEOTIDE SEQUENCE [LARGE SCALE GENOMIC DNA]</scope>
    <source>
        <strain evidence="1 2">F0235</strain>
    </source>
</reference>